<evidence type="ECO:0000313" key="2">
    <source>
        <dbReference type="EMBL" id="MBB5801706.1"/>
    </source>
</evidence>
<comment type="caution">
    <text evidence="2">The sequence shown here is derived from an EMBL/GenBank/DDBJ whole genome shotgun (WGS) entry which is preliminary data.</text>
</comment>
<sequence>MQHLSGVDEQRLLVGERVEHEPGGAAGPFGDRAQGEPG</sequence>
<feature type="region of interest" description="Disordered" evidence="1">
    <location>
        <begin position="1"/>
        <end position="38"/>
    </location>
</feature>
<dbReference type="Proteomes" id="UP000552097">
    <property type="component" value="Unassembled WGS sequence"/>
</dbReference>
<accession>A0A7W9HGS7</accession>
<evidence type="ECO:0000256" key="1">
    <source>
        <dbReference type="SAM" id="MobiDB-lite"/>
    </source>
</evidence>
<gene>
    <name evidence="2" type="ORF">F4560_001474</name>
</gene>
<dbReference type="AlphaFoldDB" id="A0A7W9HGS7"/>
<name>A0A7W9HGS7_9PSEU</name>
<keyword evidence="3" id="KW-1185">Reference proteome</keyword>
<evidence type="ECO:0000313" key="3">
    <source>
        <dbReference type="Proteomes" id="UP000552097"/>
    </source>
</evidence>
<dbReference type="EMBL" id="JACHMO010000001">
    <property type="protein sequence ID" value="MBB5801706.1"/>
    <property type="molecule type" value="Genomic_DNA"/>
</dbReference>
<feature type="compositionally biased region" description="Basic and acidic residues" evidence="1">
    <location>
        <begin position="1"/>
        <end position="22"/>
    </location>
</feature>
<reference evidence="2 3" key="1">
    <citation type="submission" date="2020-08" db="EMBL/GenBank/DDBJ databases">
        <title>Sequencing the genomes of 1000 actinobacteria strains.</title>
        <authorList>
            <person name="Klenk H.-P."/>
        </authorList>
    </citation>
    <scope>NUCLEOTIDE SEQUENCE [LARGE SCALE GENOMIC DNA]</scope>
    <source>
        <strain evidence="2 3">DSM 45486</strain>
    </source>
</reference>
<proteinExistence type="predicted"/>
<protein>
    <submittedName>
        <fullName evidence="2">Uncharacterized protein</fullName>
    </submittedName>
</protein>
<organism evidence="2 3">
    <name type="scientific">Saccharothrix ecbatanensis</name>
    <dbReference type="NCBI Taxonomy" id="1105145"/>
    <lineage>
        <taxon>Bacteria</taxon>
        <taxon>Bacillati</taxon>
        <taxon>Actinomycetota</taxon>
        <taxon>Actinomycetes</taxon>
        <taxon>Pseudonocardiales</taxon>
        <taxon>Pseudonocardiaceae</taxon>
        <taxon>Saccharothrix</taxon>
    </lineage>
</organism>